<dbReference type="CDD" id="cd03801">
    <property type="entry name" value="GT4_PimA-like"/>
    <property type="match status" value="1"/>
</dbReference>
<accession>A0ABV6JT68</accession>
<evidence type="ECO:0000313" key="6">
    <source>
        <dbReference type="Proteomes" id="UP001589865"/>
    </source>
</evidence>
<dbReference type="EMBL" id="JBHLUN010000008">
    <property type="protein sequence ID" value="MFC0408923.1"/>
    <property type="molecule type" value="Genomic_DNA"/>
</dbReference>
<comment type="similarity">
    <text evidence="1">Belongs to the glycosyltransferase group 1 family. Glycosyltransferase 4 subfamily.</text>
</comment>
<gene>
    <name evidence="5" type="ORF">ACFFGY_11715</name>
</gene>
<evidence type="ECO:0000313" key="5">
    <source>
        <dbReference type="EMBL" id="MFC0408923.1"/>
    </source>
</evidence>
<dbReference type="GO" id="GO:0016757">
    <property type="term" value="F:glycosyltransferase activity"/>
    <property type="evidence" value="ECO:0007669"/>
    <property type="project" value="UniProtKB-KW"/>
</dbReference>
<dbReference type="Proteomes" id="UP001589865">
    <property type="component" value="Unassembled WGS sequence"/>
</dbReference>
<sequence length="346" mass="37016">MKIALLVPAPFDAVSGGYAYDRRLVEGLRAGGHAVRVVELAGRHPQPDAAAEAAACAAIEGCEADEAVVIDGLALPGFLPVLDVLEERRAVGLIHHPTAVETGVPEDVRDRLRERERAIFPRLARLVTTSRLTASRLPEEFAVEPARVAVVEPGTDPAPRATGSGGGCEILSVGVLVPRKGHDGLIHALGRLRDLDWRLTVVGPERNPDHAATLRALTEELAIAERVRFAGDVDSAALERLYAGADIFALFSWWEGYGMAAAEAMARGLPLALSKGGALEDLMPKGGGISAAPGDSDSFSRALRRMIFDLPLRQSMAEASWQAGQRLPRWDDRAAAFVRELEQARG</sequence>
<feature type="domain" description="Glycosyl transferase family 1" evidence="4">
    <location>
        <begin position="170"/>
        <end position="319"/>
    </location>
</feature>
<dbReference type="Pfam" id="PF00534">
    <property type="entry name" value="Glycos_transf_1"/>
    <property type="match status" value="1"/>
</dbReference>
<keyword evidence="3 5" id="KW-0808">Transferase</keyword>
<dbReference type="SUPFAM" id="SSF53756">
    <property type="entry name" value="UDP-Glycosyltransferase/glycogen phosphorylase"/>
    <property type="match status" value="1"/>
</dbReference>
<dbReference type="InterPro" id="IPR001296">
    <property type="entry name" value="Glyco_trans_1"/>
</dbReference>
<keyword evidence="6" id="KW-1185">Reference proteome</keyword>
<dbReference type="PANTHER" id="PTHR12526:SF640">
    <property type="entry name" value="COLANIC ACID BIOSYNTHESIS GLYCOSYLTRANSFERASE WCAL-RELATED"/>
    <property type="match status" value="1"/>
</dbReference>
<organism evidence="5 6">
    <name type="scientific">Roseomonas elaeocarpi</name>
    <dbReference type="NCBI Taxonomy" id="907779"/>
    <lineage>
        <taxon>Bacteria</taxon>
        <taxon>Pseudomonadati</taxon>
        <taxon>Pseudomonadota</taxon>
        <taxon>Alphaproteobacteria</taxon>
        <taxon>Acetobacterales</taxon>
        <taxon>Roseomonadaceae</taxon>
        <taxon>Roseomonas</taxon>
    </lineage>
</organism>
<evidence type="ECO:0000256" key="1">
    <source>
        <dbReference type="ARBA" id="ARBA00009481"/>
    </source>
</evidence>
<keyword evidence="2 5" id="KW-0328">Glycosyltransferase</keyword>
<evidence type="ECO:0000259" key="4">
    <source>
        <dbReference type="Pfam" id="PF00534"/>
    </source>
</evidence>
<evidence type="ECO:0000256" key="3">
    <source>
        <dbReference type="ARBA" id="ARBA00022679"/>
    </source>
</evidence>
<evidence type="ECO:0000256" key="2">
    <source>
        <dbReference type="ARBA" id="ARBA00022676"/>
    </source>
</evidence>
<name>A0ABV6JT68_9PROT</name>
<dbReference type="PANTHER" id="PTHR12526">
    <property type="entry name" value="GLYCOSYLTRANSFERASE"/>
    <property type="match status" value="1"/>
</dbReference>
<dbReference type="EC" id="2.4.-.-" evidence="5"/>
<proteinExistence type="inferred from homology"/>
<dbReference type="RefSeq" id="WP_377044677.1">
    <property type="nucleotide sequence ID" value="NZ_JBHLUN010000008.1"/>
</dbReference>
<dbReference type="Gene3D" id="3.40.50.2000">
    <property type="entry name" value="Glycogen Phosphorylase B"/>
    <property type="match status" value="2"/>
</dbReference>
<protein>
    <submittedName>
        <fullName evidence="5">Glycosyltransferase family 4 protein</fullName>
        <ecNumber evidence="5">2.4.-.-</ecNumber>
    </submittedName>
</protein>
<comment type="caution">
    <text evidence="5">The sequence shown here is derived from an EMBL/GenBank/DDBJ whole genome shotgun (WGS) entry which is preliminary data.</text>
</comment>
<reference evidence="5 6" key="1">
    <citation type="submission" date="2024-09" db="EMBL/GenBank/DDBJ databases">
        <authorList>
            <person name="Sun Q."/>
            <person name="Mori K."/>
        </authorList>
    </citation>
    <scope>NUCLEOTIDE SEQUENCE [LARGE SCALE GENOMIC DNA]</scope>
    <source>
        <strain evidence="5 6">TBRC 5777</strain>
    </source>
</reference>